<feature type="compositionally biased region" description="Polar residues" evidence="1">
    <location>
        <begin position="163"/>
        <end position="178"/>
    </location>
</feature>
<evidence type="ECO:0000313" key="2">
    <source>
        <dbReference type="EMBL" id="KXS12810.1"/>
    </source>
</evidence>
<feature type="compositionally biased region" description="Basic and acidic residues" evidence="1">
    <location>
        <begin position="289"/>
        <end position="317"/>
    </location>
</feature>
<sequence>MSDKDLKTLPLESQHAEASPSSAGETCSCHFLPAEPTITVEKCIAATEATLVDGEESQSSSTLTEKALPDIPTADPKTPELETIAANMAPTPRALLAQADSSSKVGSLDGQKELMKEGFKTSVAPTSPALSEKALREKPTIVSEGKLSNTAEEHLLEAKDNNTDANLPSKFSKSSTPDVETENAPEVPPKSPISPEMVHKPLPARPPNISTSPPLRQGDSRHHTSLDFLSFLESAEGVETAPTAVENLHPVDESKLTKRICVNEDDRVEELRKQGYTFAPLPADDDGSEEKTTEEKVTMQPGKDKPQDKTEEKRPEQENVQVAGETPPPVPEKTLPDVKNPGNQEGEAAGNASRPGQEKTNDGEDNGQVATSWWKKWVGDTKQLVKK</sequence>
<keyword evidence="3" id="KW-1185">Reference proteome</keyword>
<feature type="region of interest" description="Disordered" evidence="1">
    <location>
        <begin position="51"/>
        <end position="78"/>
    </location>
</feature>
<dbReference type="Proteomes" id="UP000070544">
    <property type="component" value="Unassembled WGS sequence"/>
</dbReference>
<feature type="region of interest" description="Disordered" evidence="1">
    <location>
        <begin position="242"/>
        <end position="387"/>
    </location>
</feature>
<evidence type="ECO:0000256" key="1">
    <source>
        <dbReference type="SAM" id="MobiDB-lite"/>
    </source>
</evidence>
<reference evidence="2 3" key="1">
    <citation type="journal article" date="2015" name="Genome Biol. Evol.">
        <title>Phylogenomic analyses indicate that early fungi evolved digesting cell walls of algal ancestors of land plants.</title>
        <authorList>
            <person name="Chang Y."/>
            <person name="Wang S."/>
            <person name="Sekimoto S."/>
            <person name="Aerts A.L."/>
            <person name="Choi C."/>
            <person name="Clum A."/>
            <person name="LaButti K.M."/>
            <person name="Lindquist E.A."/>
            <person name="Yee Ngan C."/>
            <person name="Ohm R.A."/>
            <person name="Salamov A.A."/>
            <person name="Grigoriev I.V."/>
            <person name="Spatafora J.W."/>
            <person name="Berbee M.L."/>
        </authorList>
    </citation>
    <scope>NUCLEOTIDE SEQUENCE [LARGE SCALE GENOMIC DNA]</scope>
    <source>
        <strain evidence="2 3">JEL478</strain>
    </source>
</reference>
<feature type="region of interest" description="Disordered" evidence="1">
    <location>
        <begin position="1"/>
        <end position="26"/>
    </location>
</feature>
<proteinExistence type="predicted"/>
<feature type="compositionally biased region" description="Basic and acidic residues" evidence="1">
    <location>
        <begin position="151"/>
        <end position="162"/>
    </location>
</feature>
<feature type="compositionally biased region" description="Basic and acidic residues" evidence="1">
    <location>
        <begin position="249"/>
        <end position="273"/>
    </location>
</feature>
<dbReference type="AlphaFoldDB" id="A0A139A7Q0"/>
<accession>A0A139A7Q0</accession>
<feature type="region of interest" description="Disordered" evidence="1">
    <location>
        <begin position="116"/>
        <end position="228"/>
    </location>
</feature>
<protein>
    <submittedName>
        <fullName evidence="2">Uncharacterized protein</fullName>
    </submittedName>
</protein>
<evidence type="ECO:0000313" key="3">
    <source>
        <dbReference type="Proteomes" id="UP000070544"/>
    </source>
</evidence>
<gene>
    <name evidence="2" type="ORF">M427DRAFT_388837</name>
</gene>
<dbReference type="EMBL" id="KQ965784">
    <property type="protein sequence ID" value="KXS12810.1"/>
    <property type="molecule type" value="Genomic_DNA"/>
</dbReference>
<organism evidence="2 3">
    <name type="scientific">Gonapodya prolifera (strain JEL478)</name>
    <name type="common">Monoblepharis prolifera</name>
    <dbReference type="NCBI Taxonomy" id="1344416"/>
    <lineage>
        <taxon>Eukaryota</taxon>
        <taxon>Fungi</taxon>
        <taxon>Fungi incertae sedis</taxon>
        <taxon>Chytridiomycota</taxon>
        <taxon>Chytridiomycota incertae sedis</taxon>
        <taxon>Monoblepharidomycetes</taxon>
        <taxon>Monoblepharidales</taxon>
        <taxon>Gonapodyaceae</taxon>
        <taxon>Gonapodya</taxon>
    </lineage>
</organism>
<name>A0A139A7Q0_GONPJ</name>